<evidence type="ECO:0000256" key="8">
    <source>
        <dbReference type="ARBA" id="ARBA00023125"/>
    </source>
</evidence>
<evidence type="ECO:0000256" key="6">
    <source>
        <dbReference type="ARBA" id="ARBA00022839"/>
    </source>
</evidence>
<comment type="catalytic activity">
    <reaction evidence="11 13">
        <text>Couples ATP hydrolysis with the unwinding of duplex DNA by translocating in the 3'-5' direction.</text>
        <dbReference type="EC" id="5.6.2.4"/>
    </reaction>
</comment>
<evidence type="ECO:0000313" key="19">
    <source>
        <dbReference type="Proteomes" id="UP000779508"/>
    </source>
</evidence>
<evidence type="ECO:0000256" key="14">
    <source>
        <dbReference type="PROSITE-ProRule" id="PRU00560"/>
    </source>
</evidence>
<evidence type="ECO:0000256" key="11">
    <source>
        <dbReference type="ARBA" id="ARBA00034617"/>
    </source>
</evidence>
<evidence type="ECO:0000256" key="4">
    <source>
        <dbReference type="ARBA" id="ARBA00022801"/>
    </source>
</evidence>
<keyword evidence="9 13" id="KW-0234">DNA repair</keyword>
<keyword evidence="4 13" id="KW-0378">Hydrolase</keyword>
<keyword evidence="10 13" id="KW-0413">Isomerase</keyword>
<evidence type="ECO:0000256" key="10">
    <source>
        <dbReference type="ARBA" id="ARBA00023235"/>
    </source>
</evidence>
<dbReference type="PROSITE" id="PS51217">
    <property type="entry name" value="UVRD_HELICASE_CTER"/>
    <property type="match status" value="1"/>
</dbReference>
<feature type="domain" description="UvrD-like helicase C-terminal" evidence="17">
    <location>
        <begin position="485"/>
        <end position="774"/>
    </location>
</feature>
<evidence type="ECO:0000256" key="2">
    <source>
        <dbReference type="ARBA" id="ARBA00022741"/>
    </source>
</evidence>
<accession>A0ABS6FY82</accession>
<protein>
    <recommendedName>
        <fullName evidence="13">ATP-dependent helicase/nuclease subunit A</fullName>
        <ecNumber evidence="13">3.1.-.-</ecNumber>
        <ecNumber evidence="13">5.6.2.4</ecNumber>
    </recommendedName>
    <alternativeName>
        <fullName evidence="13">ATP-dependent helicase/nuclease AddA</fullName>
    </alternativeName>
    <alternativeName>
        <fullName evidence="13">DNA 3'-5' helicase AddA</fullName>
    </alternativeName>
</protein>
<comment type="subunit">
    <text evidence="13">Heterodimer of AddA and AddB/RexB.</text>
</comment>
<dbReference type="CDD" id="cd17932">
    <property type="entry name" value="DEXQc_UvrD"/>
    <property type="match status" value="1"/>
</dbReference>
<dbReference type="InterPro" id="IPR014016">
    <property type="entry name" value="UvrD-like_ATP-bd"/>
</dbReference>
<dbReference type="EC" id="5.6.2.4" evidence="13"/>
<dbReference type="PANTHER" id="PTHR11070:SF48">
    <property type="entry name" value="ATP-DEPENDENT HELICASE_NUCLEASE SUBUNIT A"/>
    <property type="match status" value="1"/>
</dbReference>
<evidence type="ECO:0000256" key="7">
    <source>
        <dbReference type="ARBA" id="ARBA00022840"/>
    </source>
</evidence>
<dbReference type="Proteomes" id="UP000779508">
    <property type="component" value="Unassembled WGS sequence"/>
</dbReference>
<comment type="catalytic activity">
    <reaction evidence="12 13">
        <text>ATP + H2O = ADP + phosphate + H(+)</text>
        <dbReference type="Rhea" id="RHEA:13065"/>
        <dbReference type="ChEBI" id="CHEBI:15377"/>
        <dbReference type="ChEBI" id="CHEBI:15378"/>
        <dbReference type="ChEBI" id="CHEBI:30616"/>
        <dbReference type="ChEBI" id="CHEBI:43474"/>
        <dbReference type="ChEBI" id="CHEBI:456216"/>
        <dbReference type="EC" id="5.6.2.4"/>
    </reaction>
</comment>
<comment type="caution">
    <text evidence="18">The sequence shown here is derived from an EMBL/GenBank/DDBJ whole genome shotgun (WGS) entry which is preliminary data.</text>
</comment>
<keyword evidence="3 13" id="KW-0227">DNA damage</keyword>
<feature type="domain" description="UvrD-like helicase ATP-binding" evidence="16">
    <location>
        <begin position="2"/>
        <end position="458"/>
    </location>
</feature>
<comment type="cofactor">
    <cofactor evidence="13">
        <name>Mg(2+)</name>
        <dbReference type="ChEBI" id="CHEBI:18420"/>
    </cofactor>
</comment>
<dbReference type="PANTHER" id="PTHR11070">
    <property type="entry name" value="UVRD / RECB / PCRA DNA HELICASE FAMILY MEMBER"/>
    <property type="match status" value="1"/>
</dbReference>
<sequence length="1197" mass="138692">MRNWTKEQQSAIDARGSNLLVAAAAGSGKTAVLVERIIQIILKDKIDIDKLLIVTFTNAAAGEMRERIAGAIMEEMEKKTNQEEHLRRQINLLNRASITTIHSFCIDVVRKHFHIIDVDPGFRIGDVTETSIMRLEALEELFEEEYEGANDVFFQLVEAFGGTREDRPLQDLVLKIYGFIQSQPYPEAWLKEKVEEFSLSIEGFNDSSWIKTIKGRIEIQLKGAIDLLNDALTIAQQPTGPEVYEEAILSDLGQIRELYDNLHIPITSFYDRLNSIKHDRLKTSKESDPVLREEAKGLRDKAKDIIKDIKDNIFTVSPEEYVEDLNRLSPLMDYLYKLVTRFTNIYAEKKADRGIVDFNDLEHYALKILANDLVAKEYKERFEYIFVDEYQDSNIVQETLIQSIKRDNNLFMVGDVKQSIYRFRLADPTLFIEKYETFGEKEGDINRRIDLAKNFRSRGEVLRGVNYIFRHIMSKELGEIDYDDRAALYQGASFESIEDPSIEVNLIEKNVEIDEDIEEELQELADIEVEARIVAKRIKELLSEEIYDGRIEAYRKLEYKDIVVLLRTTQNWAQNFLEVFVREGIPAYADANTGYFEAIEVNMFLNLLRVIDNKRQDIPLLSVMRSPVGDFTTEELINIRINDKSGTYYDAIEKYIEENDDNLKNKLTSFIEKLNKWSNEARYIKIDQFIWKLFMDTGYYYYVGAMPGGLQRQANLRILFDRASQFEKTSIKGLFNFIKFIEKLQSSKGDMGAAKILGENDNVVRIMSIHKSKGLEFPVVITAGMGKNFNLRDTSADVLLHKDLGLGPKFVDPELRTYRDTIAKLAMKDQIKIESLSEEMRILYVAFTRPKDKLIVVGSLRNIYKLVKNWNKADNTYSLMNARNYLDWIGAALIKHPDGEVLRQLGDFDFDDFKYKDEDSKWTVNILGRQAIILEEQEKLLKEEEYKEKLINFNREDFSPNSYTGYKDEIDSRLNWQYGYPQAIFIPSKLSVSDIKRANFHEMDSIVHQIPTLVKSPKFMEGKKAFTAAERGTIIHFVLQHLDLNNVDSEDNIHQQVDFMVARELITEEEAKVVNVEKILNYFNSGIGKRMLMAKKVYRESPFIIEKSAVDVIKGSSEELDEKLLVQGIIDCYFEEEDGLVLVDYKNDIVLNGDIHSVVAKYEVQLSLYREALERVTERKVKETYLYLFDVDQGVRI</sequence>
<evidence type="ECO:0000256" key="3">
    <source>
        <dbReference type="ARBA" id="ARBA00022763"/>
    </source>
</evidence>
<keyword evidence="15" id="KW-0175">Coiled coil</keyword>
<dbReference type="EMBL" id="JAHLQK010000001">
    <property type="protein sequence ID" value="MBU5674944.1"/>
    <property type="molecule type" value="Genomic_DNA"/>
</dbReference>
<feature type="binding site" evidence="14">
    <location>
        <begin position="23"/>
        <end position="30"/>
    </location>
    <ligand>
        <name>ATP</name>
        <dbReference type="ChEBI" id="CHEBI:30616"/>
    </ligand>
</feature>
<keyword evidence="5 13" id="KW-0347">Helicase</keyword>
<comment type="similarity">
    <text evidence="13">Belongs to the helicase family. AddA subfamily.</text>
</comment>
<evidence type="ECO:0000313" key="18">
    <source>
        <dbReference type="EMBL" id="MBU5674944.1"/>
    </source>
</evidence>
<dbReference type="GO" id="GO:0004386">
    <property type="term" value="F:helicase activity"/>
    <property type="evidence" value="ECO:0007669"/>
    <property type="project" value="UniProtKB-KW"/>
</dbReference>
<evidence type="ECO:0000256" key="12">
    <source>
        <dbReference type="ARBA" id="ARBA00048988"/>
    </source>
</evidence>
<evidence type="ECO:0000256" key="15">
    <source>
        <dbReference type="SAM" id="Coils"/>
    </source>
</evidence>
<proteinExistence type="inferred from homology"/>
<dbReference type="PROSITE" id="PS51198">
    <property type="entry name" value="UVRD_HELICASE_ATP_BIND"/>
    <property type="match status" value="1"/>
</dbReference>
<reference evidence="18 19" key="1">
    <citation type="submission" date="2021-06" db="EMBL/GenBank/DDBJ databases">
        <authorList>
            <person name="Sun Q."/>
            <person name="Li D."/>
        </authorList>
    </citation>
    <scope>NUCLEOTIDE SEQUENCE [LARGE SCALE GENOMIC DNA]</scope>
    <source>
        <strain evidence="18 19">MSJ-5</strain>
    </source>
</reference>
<name>A0ABS6FY82_9FIRM</name>
<dbReference type="HAMAP" id="MF_01451">
    <property type="entry name" value="AddA"/>
    <property type="match status" value="1"/>
</dbReference>
<evidence type="ECO:0000256" key="5">
    <source>
        <dbReference type="ARBA" id="ARBA00022806"/>
    </source>
</evidence>
<dbReference type="Pfam" id="PF00580">
    <property type="entry name" value="UvrD-helicase"/>
    <property type="match status" value="1"/>
</dbReference>
<keyword evidence="8 13" id="KW-0238">DNA-binding</keyword>
<comment type="function">
    <text evidence="13">The heterodimer acts as both an ATP-dependent DNA helicase and an ATP-dependent, dual-direction single-stranded exonuclease. Recognizes the chi site generating a DNA molecule suitable for the initiation of homologous recombination. The AddA nuclease domain is required for chi fragment generation; this subunit has the helicase and 3' -&gt; 5' nuclease activities.</text>
</comment>
<evidence type="ECO:0000256" key="13">
    <source>
        <dbReference type="HAMAP-Rule" id="MF_01451"/>
    </source>
</evidence>
<evidence type="ECO:0000256" key="1">
    <source>
        <dbReference type="ARBA" id="ARBA00022722"/>
    </source>
</evidence>
<keyword evidence="19" id="KW-1185">Reference proteome</keyword>
<keyword evidence="6 13" id="KW-0269">Exonuclease</keyword>
<evidence type="ECO:0000259" key="17">
    <source>
        <dbReference type="PROSITE" id="PS51217"/>
    </source>
</evidence>
<feature type="coiled-coil region" evidence="15">
    <location>
        <begin position="510"/>
        <end position="544"/>
    </location>
</feature>
<dbReference type="EC" id="3.1.-.-" evidence="13"/>
<keyword evidence="2 13" id="KW-0547">Nucleotide-binding</keyword>
<dbReference type="InterPro" id="IPR000212">
    <property type="entry name" value="DNA_helicase_UvrD/REP"/>
</dbReference>
<organism evidence="18 19">
    <name type="scientific">Alkaliphilus flagellatus</name>
    <dbReference type="NCBI Taxonomy" id="2841507"/>
    <lineage>
        <taxon>Bacteria</taxon>
        <taxon>Bacillati</taxon>
        <taxon>Bacillota</taxon>
        <taxon>Clostridia</taxon>
        <taxon>Peptostreptococcales</taxon>
        <taxon>Natronincolaceae</taxon>
        <taxon>Alkaliphilus</taxon>
    </lineage>
</organism>
<dbReference type="InterPro" id="IPR014152">
    <property type="entry name" value="AddA"/>
</dbReference>
<dbReference type="NCBIfam" id="TIGR02785">
    <property type="entry name" value="addA_Gpos"/>
    <property type="match status" value="1"/>
</dbReference>
<dbReference type="InterPro" id="IPR014017">
    <property type="entry name" value="DNA_helicase_UvrD-like_C"/>
</dbReference>
<dbReference type="Pfam" id="PF13361">
    <property type="entry name" value="UvrD_C"/>
    <property type="match status" value="1"/>
</dbReference>
<dbReference type="RefSeq" id="WP_216414459.1">
    <property type="nucleotide sequence ID" value="NZ_JAHLQK010000001.1"/>
</dbReference>
<dbReference type="InterPro" id="IPR038726">
    <property type="entry name" value="PDDEXK_AddAB-type"/>
</dbReference>
<evidence type="ECO:0000259" key="16">
    <source>
        <dbReference type="PROSITE" id="PS51198"/>
    </source>
</evidence>
<gene>
    <name evidence="13 18" type="primary">addA</name>
    <name evidence="18" type="ORF">KQI88_00755</name>
</gene>
<keyword evidence="1 13" id="KW-0540">Nuclease</keyword>
<dbReference type="Pfam" id="PF12705">
    <property type="entry name" value="PDDEXK_1"/>
    <property type="match status" value="1"/>
</dbReference>
<keyword evidence="7 13" id="KW-0067">ATP-binding</keyword>
<evidence type="ECO:0000256" key="9">
    <source>
        <dbReference type="ARBA" id="ARBA00023204"/>
    </source>
</evidence>